<evidence type="ECO:0000256" key="9">
    <source>
        <dbReference type="ARBA" id="ARBA00023034"/>
    </source>
</evidence>
<comment type="similarity">
    <text evidence="2">Belongs to the glycosyltransferase 29 family.</text>
</comment>
<evidence type="ECO:0000256" key="5">
    <source>
        <dbReference type="ARBA" id="ARBA00022692"/>
    </source>
</evidence>
<evidence type="ECO:0000256" key="1">
    <source>
        <dbReference type="ARBA" id="ARBA00004323"/>
    </source>
</evidence>
<dbReference type="GO" id="GO:0009311">
    <property type="term" value="P:oligosaccharide metabolic process"/>
    <property type="evidence" value="ECO:0007669"/>
    <property type="project" value="TreeGrafter"/>
</dbReference>
<keyword evidence="4" id="KW-0808">Transferase</keyword>
<keyword evidence="13" id="KW-0325">Glycoprotein</keyword>
<evidence type="ECO:0000256" key="7">
    <source>
        <dbReference type="ARBA" id="ARBA00022981"/>
    </source>
</evidence>
<dbReference type="Proteomes" id="UP000823561">
    <property type="component" value="Chromosome 9"/>
</dbReference>
<evidence type="ECO:0000256" key="13">
    <source>
        <dbReference type="ARBA" id="ARBA00023180"/>
    </source>
</evidence>
<evidence type="ECO:0000256" key="12">
    <source>
        <dbReference type="ARBA" id="ARBA00023157"/>
    </source>
</evidence>
<proteinExistence type="inferred from homology"/>
<keyword evidence="8" id="KW-1133">Transmembrane helix</keyword>
<keyword evidence="6" id="KW-0735">Signal-anchor</keyword>
<keyword evidence="5" id="KW-0812">Transmembrane</keyword>
<name>A0AAV6GKR3_9TELE</name>
<keyword evidence="3" id="KW-0328">Glycosyltransferase</keyword>
<keyword evidence="12" id="KW-1015">Disulfide bond</keyword>
<dbReference type="GO" id="GO:0000139">
    <property type="term" value="C:Golgi membrane"/>
    <property type="evidence" value="ECO:0007669"/>
    <property type="project" value="UniProtKB-SubCell"/>
</dbReference>
<gene>
    <name evidence="15" type="ORF">AALO_G00124690</name>
</gene>
<dbReference type="InterPro" id="IPR038578">
    <property type="entry name" value="GT29-like_sf"/>
</dbReference>
<evidence type="ECO:0000256" key="14">
    <source>
        <dbReference type="ARBA" id="ARBA00043744"/>
    </source>
</evidence>
<evidence type="ECO:0000313" key="15">
    <source>
        <dbReference type="EMBL" id="KAG5275798.1"/>
    </source>
</evidence>
<evidence type="ECO:0000256" key="11">
    <source>
        <dbReference type="ARBA" id="ARBA00023136"/>
    </source>
</evidence>
<reference evidence="15" key="1">
    <citation type="submission" date="2020-10" db="EMBL/GenBank/DDBJ databases">
        <title>Chromosome-scale genome assembly of the Allis shad, Alosa alosa.</title>
        <authorList>
            <person name="Margot Z."/>
            <person name="Christophe K."/>
            <person name="Cabau C."/>
            <person name="Louis A."/>
            <person name="Berthelot C."/>
            <person name="Parey E."/>
            <person name="Roest Crollius H."/>
            <person name="Montfort J."/>
            <person name="Robinson-Rechavi M."/>
            <person name="Bucao C."/>
            <person name="Bouchez O."/>
            <person name="Gislard M."/>
            <person name="Lluch J."/>
            <person name="Milhes M."/>
            <person name="Lampietro C."/>
            <person name="Lopez Roques C."/>
            <person name="Donnadieu C."/>
            <person name="Braasch I."/>
            <person name="Desvignes T."/>
            <person name="Postlethwait J."/>
            <person name="Bobe J."/>
            <person name="Guiguen Y."/>
        </authorList>
    </citation>
    <scope>NUCLEOTIDE SEQUENCE</scope>
    <source>
        <strain evidence="15">M-15738</strain>
        <tissue evidence="15">Blood</tissue>
    </source>
</reference>
<evidence type="ECO:0000256" key="4">
    <source>
        <dbReference type="ARBA" id="ARBA00022679"/>
    </source>
</evidence>
<dbReference type="EMBL" id="JADWDJ010000009">
    <property type="protein sequence ID" value="KAG5275798.1"/>
    <property type="molecule type" value="Genomic_DNA"/>
</dbReference>
<dbReference type="InterPro" id="IPR001675">
    <property type="entry name" value="Glyco_trans_29"/>
</dbReference>
<dbReference type="GO" id="GO:0001665">
    <property type="term" value="F:alpha-N-acetylgalactosaminide alpha-2,6-sialyltransferase activity"/>
    <property type="evidence" value="ECO:0007669"/>
    <property type="project" value="TreeGrafter"/>
</dbReference>
<keyword evidence="11" id="KW-0472">Membrane</keyword>
<dbReference type="PANTHER" id="PTHR45906:SF5">
    <property type="entry name" value="ALPHA-N-ACETYLGALACTOSAMINIDE ALPHA-2,6-SIALYLTRANSFERASE 5"/>
    <property type="match status" value="1"/>
</dbReference>
<keyword evidence="16" id="KW-1185">Reference proteome</keyword>
<keyword evidence="7" id="KW-0730">Sialic acid</keyword>
<evidence type="ECO:0000256" key="3">
    <source>
        <dbReference type="ARBA" id="ARBA00022676"/>
    </source>
</evidence>
<organism evidence="15 16">
    <name type="scientific">Alosa alosa</name>
    <name type="common">allis shad</name>
    <dbReference type="NCBI Taxonomy" id="278164"/>
    <lineage>
        <taxon>Eukaryota</taxon>
        <taxon>Metazoa</taxon>
        <taxon>Chordata</taxon>
        <taxon>Craniata</taxon>
        <taxon>Vertebrata</taxon>
        <taxon>Euteleostomi</taxon>
        <taxon>Actinopterygii</taxon>
        <taxon>Neopterygii</taxon>
        <taxon>Teleostei</taxon>
        <taxon>Clupei</taxon>
        <taxon>Clupeiformes</taxon>
        <taxon>Clupeoidei</taxon>
        <taxon>Clupeidae</taxon>
        <taxon>Alosa</taxon>
    </lineage>
</organism>
<evidence type="ECO:0008006" key="17">
    <source>
        <dbReference type="Google" id="ProtNLM"/>
    </source>
</evidence>
<accession>A0AAV6GKR3</accession>
<comment type="subcellular location">
    <subcellularLocation>
        <location evidence="1">Golgi apparatus membrane</location>
        <topology evidence="1">Single-pass type II membrane protein</topology>
    </subcellularLocation>
</comment>
<evidence type="ECO:0000256" key="8">
    <source>
        <dbReference type="ARBA" id="ARBA00022989"/>
    </source>
</evidence>
<evidence type="ECO:0000256" key="2">
    <source>
        <dbReference type="ARBA" id="ARBA00006003"/>
    </source>
</evidence>
<evidence type="ECO:0000313" key="16">
    <source>
        <dbReference type="Proteomes" id="UP000823561"/>
    </source>
</evidence>
<evidence type="ECO:0000256" key="10">
    <source>
        <dbReference type="ARBA" id="ARBA00023098"/>
    </source>
</evidence>
<comment type="catalytic activity">
    <reaction evidence="14">
        <text>a ganglioside GM1b (d18:1(4E)) + CMP-N-acetyl-beta-neuraminate = a ganglioside GD1alpha (d18:1(4E)) + CMP + H(+)</text>
        <dbReference type="Rhea" id="RHEA:41968"/>
        <dbReference type="ChEBI" id="CHEBI:15378"/>
        <dbReference type="ChEBI" id="CHEBI:57812"/>
        <dbReference type="ChEBI" id="CHEBI:60377"/>
        <dbReference type="ChEBI" id="CHEBI:78568"/>
        <dbReference type="ChEBI" id="CHEBI:78569"/>
    </reaction>
    <physiologicalReaction direction="left-to-right" evidence="14">
        <dbReference type="Rhea" id="RHEA:41969"/>
    </physiologicalReaction>
</comment>
<comment type="caution">
    <text evidence="15">The sequence shown here is derived from an EMBL/GenBank/DDBJ whole genome shotgun (WGS) entry which is preliminary data.</text>
</comment>
<dbReference type="GO" id="GO:0001574">
    <property type="term" value="P:ganglioside biosynthetic process"/>
    <property type="evidence" value="ECO:0007669"/>
    <property type="project" value="TreeGrafter"/>
</dbReference>
<evidence type="ECO:0000256" key="6">
    <source>
        <dbReference type="ARBA" id="ARBA00022968"/>
    </source>
</evidence>
<dbReference type="Gene3D" id="3.90.1480.20">
    <property type="entry name" value="Glycosyl transferase family 29"/>
    <property type="match status" value="1"/>
</dbReference>
<keyword evidence="9" id="KW-0333">Golgi apparatus</keyword>
<protein>
    <recommendedName>
        <fullName evidence="17">Alpha-2,6-sialyltransferase</fullName>
    </recommendedName>
</protein>
<dbReference type="Pfam" id="PF00777">
    <property type="entry name" value="Glyco_transf_29"/>
    <property type="match status" value="1"/>
</dbReference>
<dbReference type="AlphaFoldDB" id="A0AAV6GKR3"/>
<sequence>MNDAPTQGYEPDVGRRTSLRVVAHSSMDQLLRNRHHLLQPGQDSVYVFWGPSSLMSLPGSGYRRLRNMKRALPQLKIYTVSQQKMQQLDTLFKDETGMDRRISQSWLSTGWFTMILAIELCNRIDVYGMVSPDFCQNPNQPVSYHYYGPSNVSECIMYLSHERGQRGGHHRFITEKRVFADWAQTFDIHFHQPDWTPMLSTQNGMSSPVVQAS</sequence>
<dbReference type="PANTHER" id="PTHR45906">
    <property type="entry name" value="ALPHA-N-ACETYL-NEURAMINYL-2,3-BETA-GALACTOSYL-1, 3-N-ACETYL-GALACTOSAMINIDE ALPHA-2,6-SIALYLTRANSFERASE-LIKE"/>
    <property type="match status" value="1"/>
</dbReference>
<keyword evidence="10" id="KW-0443">Lipid metabolism</keyword>